<sequence length="96" mass="11069">MQMRDVRNLIVELTNSEKDFLIYILDKLIKAKGYKLIVLRDQLVKLGYADKTIRNVIRLLAVAEIIKHHSTGRKQELISVCGIASFYNLIKELGVR</sequence>
<proteinExistence type="predicted"/>
<dbReference type="KEGG" id="cle:Clole_0937"/>
<evidence type="ECO:0008006" key="3">
    <source>
        <dbReference type="Google" id="ProtNLM"/>
    </source>
</evidence>
<reference evidence="1 2" key="1">
    <citation type="journal article" date="2011" name="J. Bacteriol.">
        <title>Complete genome sequence of the cellulose-degrading bacterium Cellulosilyticum lentocellum.</title>
        <authorList>
            <consortium name="US DOE Joint Genome Institute"/>
            <person name="Miller D.A."/>
            <person name="Suen G."/>
            <person name="Bruce D."/>
            <person name="Copeland A."/>
            <person name="Cheng J.F."/>
            <person name="Detter C."/>
            <person name="Goodwin L.A."/>
            <person name="Han C.S."/>
            <person name="Hauser L.J."/>
            <person name="Land M.L."/>
            <person name="Lapidus A."/>
            <person name="Lucas S."/>
            <person name="Meincke L."/>
            <person name="Pitluck S."/>
            <person name="Tapia R."/>
            <person name="Teshima H."/>
            <person name="Woyke T."/>
            <person name="Fox B.G."/>
            <person name="Angert E.R."/>
            <person name="Currie C.R."/>
        </authorList>
    </citation>
    <scope>NUCLEOTIDE SEQUENCE [LARGE SCALE GENOMIC DNA]</scope>
    <source>
        <strain evidence="2">ATCC 49066 / DSM 5427 / NCIMB 11756 / RHM5</strain>
    </source>
</reference>
<dbReference type="EMBL" id="CP002582">
    <property type="protein sequence ID" value="ADZ82669.1"/>
    <property type="molecule type" value="Genomic_DNA"/>
</dbReference>
<evidence type="ECO:0000313" key="2">
    <source>
        <dbReference type="Proteomes" id="UP000008467"/>
    </source>
</evidence>
<dbReference type="AlphaFoldDB" id="F2JQS4"/>
<organism evidence="1 2">
    <name type="scientific">Cellulosilyticum lentocellum (strain ATCC 49066 / DSM 5427 / NCIMB 11756 / RHM5)</name>
    <name type="common">Clostridium lentocellum</name>
    <dbReference type="NCBI Taxonomy" id="642492"/>
    <lineage>
        <taxon>Bacteria</taxon>
        <taxon>Bacillati</taxon>
        <taxon>Bacillota</taxon>
        <taxon>Clostridia</taxon>
        <taxon>Lachnospirales</taxon>
        <taxon>Cellulosilyticaceae</taxon>
        <taxon>Cellulosilyticum</taxon>
    </lineage>
</organism>
<accession>F2JQS4</accession>
<dbReference type="InterPro" id="IPR036388">
    <property type="entry name" value="WH-like_DNA-bd_sf"/>
</dbReference>
<dbReference type="HOGENOM" id="CLU_2354643_0_0_9"/>
<dbReference type="Gene3D" id="1.10.10.10">
    <property type="entry name" value="Winged helix-like DNA-binding domain superfamily/Winged helix DNA-binding domain"/>
    <property type="match status" value="1"/>
</dbReference>
<dbReference type="Proteomes" id="UP000008467">
    <property type="component" value="Chromosome"/>
</dbReference>
<keyword evidence="2" id="KW-1185">Reference proteome</keyword>
<dbReference type="STRING" id="642492.Clole_0937"/>
<name>F2JQS4_CELLD</name>
<gene>
    <name evidence="1" type="ordered locus">Clole_0937</name>
</gene>
<evidence type="ECO:0000313" key="1">
    <source>
        <dbReference type="EMBL" id="ADZ82669.1"/>
    </source>
</evidence>
<protein>
    <recommendedName>
        <fullName evidence="3">ArsR family transcriptional regulator</fullName>
    </recommendedName>
</protein>